<evidence type="ECO:0000313" key="1">
    <source>
        <dbReference type="EMBL" id="GAL31117.1"/>
    </source>
</evidence>
<gene>
    <name evidence="1" type="ORF">JCM19239_4502</name>
</gene>
<protein>
    <submittedName>
        <fullName evidence="1">Uncharacterized protein</fullName>
    </submittedName>
</protein>
<organism evidence="1 2">
    <name type="scientific">Vibrio variabilis</name>
    <dbReference type="NCBI Taxonomy" id="990271"/>
    <lineage>
        <taxon>Bacteria</taxon>
        <taxon>Pseudomonadati</taxon>
        <taxon>Pseudomonadota</taxon>
        <taxon>Gammaproteobacteria</taxon>
        <taxon>Vibrionales</taxon>
        <taxon>Vibrionaceae</taxon>
        <taxon>Vibrio</taxon>
    </lineage>
</organism>
<keyword evidence="2" id="KW-1185">Reference proteome</keyword>
<proteinExistence type="predicted"/>
<dbReference type="EMBL" id="BBMS01000132">
    <property type="protein sequence ID" value="GAL31117.1"/>
    <property type="molecule type" value="Genomic_DNA"/>
</dbReference>
<reference evidence="2" key="1">
    <citation type="submission" date="2014-09" db="EMBL/GenBank/DDBJ databases">
        <title>Vibrio variabilis JCM 19239. (C206) whole genome shotgun sequence.</title>
        <authorList>
            <person name="Sawabe T."/>
            <person name="Meirelles P."/>
            <person name="Nakanishi M."/>
            <person name="Sayaka M."/>
            <person name="Hattori M."/>
            <person name="Ohkuma M."/>
        </authorList>
    </citation>
    <scope>NUCLEOTIDE SEQUENCE [LARGE SCALE GENOMIC DNA]</scope>
    <source>
        <strain evidence="2">JCM 19239</strain>
    </source>
</reference>
<name>A0ABQ0JQS7_9VIBR</name>
<comment type="caution">
    <text evidence="1">The sequence shown here is derived from an EMBL/GenBank/DDBJ whole genome shotgun (WGS) entry which is preliminary data.</text>
</comment>
<sequence length="110" mass="12479">MDTSHKTAYTELQSMYSELKNYLDSVMLDPEDELLLRKCEHLGDKIYTYNAAILESNSRMYAAEQGCIKELIQQAKGAQEVLKSSEDKVKVVAQVANALDKIFQQLGKFL</sequence>
<evidence type="ECO:0000313" key="2">
    <source>
        <dbReference type="Proteomes" id="UP000029223"/>
    </source>
</evidence>
<reference evidence="2" key="2">
    <citation type="submission" date="2014-09" db="EMBL/GenBank/DDBJ databases">
        <authorList>
            <consortium name="NBRP consortium"/>
            <person name="Sawabe T."/>
            <person name="Meirelles P."/>
            <person name="Nakanishi M."/>
            <person name="Sayaka M."/>
            <person name="Hattori M."/>
            <person name="Ohkuma M."/>
        </authorList>
    </citation>
    <scope>NUCLEOTIDE SEQUENCE [LARGE SCALE GENOMIC DNA]</scope>
    <source>
        <strain evidence="2">JCM 19239</strain>
    </source>
</reference>
<accession>A0ABQ0JQS7</accession>
<dbReference type="Proteomes" id="UP000029223">
    <property type="component" value="Unassembled WGS sequence"/>
</dbReference>